<accession>A0A831RXY1</accession>
<gene>
    <name evidence="7" type="ORF">ENJ12_09590</name>
</gene>
<sequence>MKPQKLLLLLTCIFPLIFVGSIAAAPAAGKSSLTMGDAINKAGRQRMLSQRIVKAYALVGQKVMLSANIQLRDSIKLFEKQLAELTDFAATDEERKTIAEVAALWKKYKALATAKPSKDKAEELAVMSDKVLKKSHQFVLLLQERSGTNAGKLVNISGRQRMLSQRIGKFYVLRSWGLDNPEYKAGQDKAVVEFTDALHLLQNAPENTSEIDDALAKVEKDWNTFKISKQLKGGNYIPSLVVRSLDKILGQMNYITALYANIAK</sequence>
<evidence type="ECO:0000256" key="5">
    <source>
        <dbReference type="SAM" id="SignalP"/>
    </source>
</evidence>
<evidence type="ECO:0000313" key="7">
    <source>
        <dbReference type="EMBL" id="HEC07094.1"/>
    </source>
</evidence>
<dbReference type="AlphaFoldDB" id="A0A831RXY1"/>
<evidence type="ECO:0000256" key="1">
    <source>
        <dbReference type="ARBA" id="ARBA00004141"/>
    </source>
</evidence>
<comment type="subcellular location">
    <subcellularLocation>
        <location evidence="1">Membrane</location>
        <topology evidence="1">Multi-pass membrane protein</topology>
    </subcellularLocation>
</comment>
<dbReference type="Pfam" id="PF13675">
    <property type="entry name" value="PilJ"/>
    <property type="match status" value="2"/>
</dbReference>
<dbReference type="InterPro" id="IPR029095">
    <property type="entry name" value="NarX-like_N"/>
</dbReference>
<dbReference type="Proteomes" id="UP000886339">
    <property type="component" value="Unassembled WGS sequence"/>
</dbReference>
<proteinExistence type="predicted"/>
<dbReference type="Gene3D" id="1.20.120.960">
    <property type="entry name" value="Histidine kinase NarX, sensor domain"/>
    <property type="match status" value="1"/>
</dbReference>
<evidence type="ECO:0000256" key="2">
    <source>
        <dbReference type="ARBA" id="ARBA00022692"/>
    </source>
</evidence>
<reference evidence="7" key="1">
    <citation type="journal article" date="2020" name="mSystems">
        <title>Genome- and Community-Level Interaction Insights into Carbon Utilization and Element Cycling Functions of Hydrothermarchaeota in Hydrothermal Sediment.</title>
        <authorList>
            <person name="Zhou Z."/>
            <person name="Liu Y."/>
            <person name="Xu W."/>
            <person name="Pan J."/>
            <person name="Luo Z.H."/>
            <person name="Li M."/>
        </authorList>
    </citation>
    <scope>NUCLEOTIDE SEQUENCE [LARGE SCALE GENOMIC DNA]</scope>
    <source>
        <strain evidence="7">HyVt-458</strain>
    </source>
</reference>
<evidence type="ECO:0000256" key="4">
    <source>
        <dbReference type="ARBA" id="ARBA00023136"/>
    </source>
</evidence>
<keyword evidence="2" id="KW-0812">Transmembrane</keyword>
<feature type="signal peptide" evidence="5">
    <location>
        <begin position="1"/>
        <end position="24"/>
    </location>
</feature>
<organism evidence="7">
    <name type="scientific">Thiolapillus brandeum</name>
    <dbReference type="NCBI Taxonomy" id="1076588"/>
    <lineage>
        <taxon>Bacteria</taxon>
        <taxon>Pseudomonadati</taxon>
        <taxon>Pseudomonadota</taxon>
        <taxon>Gammaproteobacteria</taxon>
        <taxon>Chromatiales</taxon>
        <taxon>Sedimenticolaceae</taxon>
        <taxon>Thiolapillus</taxon>
    </lineage>
</organism>
<dbReference type="InterPro" id="IPR042295">
    <property type="entry name" value="NarX-like_N_sf"/>
</dbReference>
<protein>
    <recommendedName>
        <fullName evidence="6">NarX-like N-terminal domain-containing protein</fullName>
    </recommendedName>
</protein>
<evidence type="ECO:0000259" key="6">
    <source>
        <dbReference type="Pfam" id="PF13675"/>
    </source>
</evidence>
<keyword evidence="3" id="KW-1133">Transmembrane helix</keyword>
<keyword evidence="4" id="KW-0472">Membrane</keyword>
<dbReference type="GO" id="GO:0016020">
    <property type="term" value="C:membrane"/>
    <property type="evidence" value="ECO:0007669"/>
    <property type="project" value="UniProtKB-SubCell"/>
</dbReference>
<feature type="domain" description="NarX-like N-terminal" evidence="6">
    <location>
        <begin position="31"/>
        <end position="120"/>
    </location>
</feature>
<evidence type="ECO:0000256" key="3">
    <source>
        <dbReference type="ARBA" id="ARBA00022989"/>
    </source>
</evidence>
<name>A0A831RXY1_9GAMM</name>
<comment type="caution">
    <text evidence="7">The sequence shown here is derived from an EMBL/GenBank/DDBJ whole genome shotgun (WGS) entry which is preliminary data.</text>
</comment>
<feature type="chain" id="PRO_5032777465" description="NarX-like N-terminal domain-containing protein" evidence="5">
    <location>
        <begin position="25"/>
        <end position="264"/>
    </location>
</feature>
<feature type="domain" description="NarX-like N-terminal" evidence="6">
    <location>
        <begin position="148"/>
        <end position="225"/>
    </location>
</feature>
<keyword evidence="5" id="KW-0732">Signal</keyword>
<dbReference type="EMBL" id="DRLF01000330">
    <property type="protein sequence ID" value="HEC07094.1"/>
    <property type="molecule type" value="Genomic_DNA"/>
</dbReference>